<dbReference type="KEGG" id="bfo:118421436"/>
<dbReference type="GO" id="GO:0046872">
    <property type="term" value="F:metal ion binding"/>
    <property type="evidence" value="ECO:0007669"/>
    <property type="project" value="UniProtKB-KW"/>
</dbReference>
<proteinExistence type="inferred from homology"/>
<evidence type="ECO:0000256" key="7">
    <source>
        <dbReference type="ARBA" id="ARBA00023157"/>
    </source>
</evidence>
<dbReference type="AlphaFoldDB" id="A0A9J7LMR3"/>
<dbReference type="InterPro" id="IPR008979">
    <property type="entry name" value="Galactose-bd-like_sf"/>
</dbReference>
<reference evidence="9" key="1">
    <citation type="journal article" date="2020" name="Nat. Ecol. Evol.">
        <title>Deeply conserved synteny resolves early events in vertebrate evolution.</title>
        <authorList>
            <person name="Simakov O."/>
            <person name="Marletaz F."/>
            <person name="Yue J.X."/>
            <person name="O'Connell B."/>
            <person name="Jenkins J."/>
            <person name="Brandt A."/>
            <person name="Calef R."/>
            <person name="Tung C.H."/>
            <person name="Huang T.K."/>
            <person name="Schmutz J."/>
            <person name="Satoh N."/>
            <person name="Yu J.K."/>
            <person name="Putnam N.H."/>
            <person name="Green R.E."/>
            <person name="Rokhsar D.S."/>
        </authorList>
    </citation>
    <scope>NUCLEOTIDE SEQUENCE [LARGE SCALE GENOMIC DNA]</scope>
    <source>
        <strain evidence="9">S238N-H82</strain>
    </source>
</reference>
<keyword evidence="9" id="KW-1185">Reference proteome</keyword>
<dbReference type="CDD" id="cd22827">
    <property type="entry name" value="Gal_Rha_Lectin_SUL-I-like"/>
    <property type="match status" value="2"/>
</dbReference>
<dbReference type="InterPro" id="IPR006585">
    <property type="entry name" value="FTP1"/>
</dbReference>
<dbReference type="SUPFAM" id="SSF49785">
    <property type="entry name" value="Galactose-binding domain-like"/>
    <property type="match status" value="2"/>
</dbReference>
<dbReference type="GeneID" id="118421436"/>
<comment type="similarity">
    <text evidence="2">Belongs to the fucolectin family.</text>
</comment>
<evidence type="ECO:0000256" key="2">
    <source>
        <dbReference type="ARBA" id="ARBA00010147"/>
    </source>
</evidence>
<keyword evidence="6" id="KW-0106">Calcium</keyword>
<comment type="subunit">
    <text evidence="3">Homotrimer.</text>
</comment>
<organism evidence="9 10">
    <name type="scientific">Branchiostoma floridae</name>
    <name type="common">Florida lancelet</name>
    <name type="synonym">Amphioxus</name>
    <dbReference type="NCBI Taxonomy" id="7739"/>
    <lineage>
        <taxon>Eukaryota</taxon>
        <taxon>Metazoa</taxon>
        <taxon>Chordata</taxon>
        <taxon>Cephalochordata</taxon>
        <taxon>Leptocardii</taxon>
        <taxon>Amphioxiformes</taxon>
        <taxon>Branchiostomatidae</taxon>
        <taxon>Branchiostoma</taxon>
    </lineage>
</organism>
<evidence type="ECO:0000256" key="3">
    <source>
        <dbReference type="ARBA" id="ARBA00011233"/>
    </source>
</evidence>
<feature type="domain" description="SUEL-type lectin" evidence="8">
    <location>
        <begin position="85"/>
        <end position="173"/>
    </location>
</feature>
<name>A0A9J7LMR3_BRAFL</name>
<dbReference type="InterPro" id="IPR051941">
    <property type="entry name" value="BG_Antigen-Binding_Lectin"/>
</dbReference>
<evidence type="ECO:0000256" key="6">
    <source>
        <dbReference type="ARBA" id="ARBA00022837"/>
    </source>
</evidence>
<dbReference type="PANTHER" id="PTHR45713:SF15">
    <property type="entry name" value="F5_8 TYPE C DOMAIN-CONTAINING PROTEIN"/>
    <property type="match status" value="1"/>
</dbReference>
<evidence type="ECO:0000313" key="10">
    <source>
        <dbReference type="RefSeq" id="XP_035684615.1"/>
    </source>
</evidence>
<dbReference type="OrthoDB" id="547680at2759"/>
<dbReference type="SMART" id="SM00607">
    <property type="entry name" value="FTP"/>
    <property type="match status" value="2"/>
</dbReference>
<keyword evidence="5" id="KW-0430">Lectin</keyword>
<dbReference type="GO" id="GO:0001868">
    <property type="term" value="P:regulation of complement activation, lectin pathway"/>
    <property type="evidence" value="ECO:0007669"/>
    <property type="project" value="UniProtKB-ARBA"/>
</dbReference>
<dbReference type="FunFam" id="2.60.120.740:FF:000001">
    <property type="entry name" value="Adhesion G protein-coupled receptor L2"/>
    <property type="match status" value="1"/>
</dbReference>
<gene>
    <name evidence="10" type="primary">LOC118421436</name>
</gene>
<accession>A0A9J7LMR3</accession>
<evidence type="ECO:0000259" key="8">
    <source>
        <dbReference type="PROSITE" id="PS50228"/>
    </source>
</evidence>
<feature type="domain" description="SUEL-type lectin" evidence="8">
    <location>
        <begin position="345"/>
        <end position="433"/>
    </location>
</feature>
<evidence type="ECO:0000256" key="4">
    <source>
        <dbReference type="ARBA" id="ARBA00022723"/>
    </source>
</evidence>
<dbReference type="Proteomes" id="UP000001554">
    <property type="component" value="Chromosome 8"/>
</dbReference>
<dbReference type="GO" id="GO:0042806">
    <property type="term" value="F:fucose binding"/>
    <property type="evidence" value="ECO:0007669"/>
    <property type="project" value="UniProtKB-ARBA"/>
</dbReference>
<dbReference type="InterPro" id="IPR000922">
    <property type="entry name" value="Lectin_gal-bd_dom"/>
</dbReference>
<reference evidence="10" key="2">
    <citation type="submission" date="2025-08" db="UniProtKB">
        <authorList>
            <consortium name="RefSeq"/>
        </authorList>
    </citation>
    <scope>IDENTIFICATION</scope>
    <source>
        <strain evidence="10">S238N-H82</strain>
        <tissue evidence="10">Testes</tissue>
    </source>
</reference>
<comment type="function">
    <text evidence="1">Acts as a defensive agent. Recognizes blood group fucosylated oligosaccharides including A, B, H and Lewis B-type antigens. Does not recognize Lewis A antigen and has low affinity for monovalent haptens.</text>
</comment>
<evidence type="ECO:0000256" key="1">
    <source>
        <dbReference type="ARBA" id="ARBA00002219"/>
    </source>
</evidence>
<keyword evidence="7" id="KW-1015">Disulfide bond</keyword>
<dbReference type="InterPro" id="IPR043159">
    <property type="entry name" value="Lectin_gal-bd_sf"/>
</dbReference>
<dbReference type="PANTHER" id="PTHR45713">
    <property type="entry name" value="FTP DOMAIN-CONTAINING PROTEIN"/>
    <property type="match status" value="1"/>
</dbReference>
<dbReference type="RefSeq" id="XP_035684615.1">
    <property type="nucleotide sequence ID" value="XM_035828722.1"/>
</dbReference>
<dbReference type="Pfam" id="PF02140">
    <property type="entry name" value="SUEL_Lectin"/>
    <property type="match status" value="2"/>
</dbReference>
<dbReference type="GO" id="GO:0010185">
    <property type="term" value="P:regulation of cellular defense response"/>
    <property type="evidence" value="ECO:0007669"/>
    <property type="project" value="UniProtKB-ARBA"/>
</dbReference>
<dbReference type="Gene3D" id="2.60.120.740">
    <property type="match status" value="2"/>
</dbReference>
<dbReference type="PROSITE" id="PS50228">
    <property type="entry name" value="SUEL_LECTIN"/>
    <property type="match status" value="2"/>
</dbReference>
<sequence length="583" mass="63784">MLLTSYSLRESSNLPLYLARISEIKAKVDRVSLRVVENKDLFTSLLQKGLPSLDLPTVEPSIPASTTTVAATTPCPNTDTETVSACERNILHLSCTCGKTIVIVDAIFGRTVGRSHTCYCWTCDTNCRARNSLFIVRSLCQGLQACNVLASEAIFGDPCAGTQKYLEVSYRCISESNVAIGKTATQSSMYKPFYEAGKAVDGVRGTNGALGSYQCNHTSRQYQPWWKVDLAGVYTVNRVSILNRGDCCGDRLRNVLVRVGPNLDIFQNDQCGETYTSTTPVNGEVIVVYCNPPMSGRYVSLELSRRTDYLSVCEVEVYAATAQAERSTVIPSISASSTTTEIATACERNAVQLSCTGRKTIMIVNANYGRTVGRSHTCYCWTCDTNCRARNSLFIVRSLCQGLQACNVLASEAIFGDPCFGTQKYLEASYRCISESNVAVGKSATQSSTHRYDPLYEAGKAVDGDRGTNGAEGSYQCTHTSRQYQPWWKVDLAGVYTVNRVSILNKGDCCGERLRNVLVRVGPNQDITQNDQCGETYPTTPVNGEVIVVYCNPPMSGRYVSIELSGRTDYLSVCEVEVFAEPG</sequence>
<dbReference type="Pfam" id="PF22633">
    <property type="entry name" value="F5_F8_type_C_2"/>
    <property type="match status" value="2"/>
</dbReference>
<protein>
    <submittedName>
        <fullName evidence="10">Uncharacterized protein LOC118421436</fullName>
    </submittedName>
</protein>
<keyword evidence="4" id="KW-0479">Metal-binding</keyword>
<dbReference type="Gene3D" id="2.60.120.260">
    <property type="entry name" value="Galactose-binding domain-like"/>
    <property type="match status" value="2"/>
</dbReference>
<evidence type="ECO:0000313" key="9">
    <source>
        <dbReference type="Proteomes" id="UP000001554"/>
    </source>
</evidence>
<evidence type="ECO:0000256" key="5">
    <source>
        <dbReference type="ARBA" id="ARBA00022734"/>
    </source>
</evidence>